<keyword evidence="1" id="KW-0614">Plasmid</keyword>
<dbReference type="AlphaFoldDB" id="A0AAW3V6R1"/>
<evidence type="ECO:0000313" key="1">
    <source>
        <dbReference type="EMBL" id="AJZ56456.1"/>
    </source>
</evidence>
<dbReference type="KEGG" id="bfn:OI25_8177"/>
<dbReference type="Proteomes" id="UP000032614">
    <property type="component" value="Plasmid pBIL"/>
</dbReference>
<accession>A0AAW3V6R1</accession>
<sequence length="219" mass="23755">MATVHRGFDGVRIEGTQYSVWVHPLSEWREPGDATLSIGVDAKSPAWDDWARLTHDVPHYFAASDVDLATTAAGDELRCLRASSADTPAYRPGFVLTLEPGMRVFLETELPRVEQVTHVAATLRAAVEPHLGRTLAQYASTTVQPHERSALVAVASRVVLLGNSPAEAIAYAVLLHDHRWAFSDAWDDPQYAELGAALRRPEVLALLAESATASASHAV</sequence>
<dbReference type="RefSeq" id="WP_028197136.1">
    <property type="nucleotide sequence ID" value="NZ_CADFGE010000013.1"/>
</dbReference>
<dbReference type="Proteomes" id="UP000518681">
    <property type="component" value="Unassembled WGS sequence"/>
</dbReference>
<dbReference type="EMBL" id="JACIIK010000011">
    <property type="protein sequence ID" value="MBB6205045.1"/>
    <property type="molecule type" value="Genomic_DNA"/>
</dbReference>
<evidence type="ECO:0000313" key="4">
    <source>
        <dbReference type="Proteomes" id="UP000518681"/>
    </source>
</evidence>
<reference evidence="2 4" key="2">
    <citation type="submission" date="2020-08" db="EMBL/GenBank/DDBJ databases">
        <title>Genomic Encyclopedia of Type Strains, Phase IV (KMG-V): Genome sequencing to study the core and pangenomes of soil and plant-associated prokaryotes.</title>
        <authorList>
            <person name="Whitman W."/>
        </authorList>
    </citation>
    <scope>NUCLEOTIDE SEQUENCE [LARGE SCALE GENOMIC DNA]</scope>
    <source>
        <strain evidence="2 4">SEMIA 4013</strain>
    </source>
</reference>
<dbReference type="EMBL" id="CP010024">
    <property type="protein sequence ID" value="AJZ56456.1"/>
    <property type="molecule type" value="Genomic_DNA"/>
</dbReference>
<evidence type="ECO:0000313" key="3">
    <source>
        <dbReference type="Proteomes" id="UP000032614"/>
    </source>
</evidence>
<reference evidence="1 3" key="1">
    <citation type="journal article" date="2015" name="Genome Announc.">
        <title>Complete genome sequences for 59 burkholderia isolates, both pathogenic and near neighbor.</title>
        <authorList>
            <person name="Johnson S.L."/>
            <person name="Bishop-Lilly K.A."/>
            <person name="Ladner J.T."/>
            <person name="Daligault H.E."/>
            <person name="Davenport K.W."/>
            <person name="Jaissle J."/>
            <person name="Frey K.G."/>
            <person name="Koroleva G.I."/>
            <person name="Bruce D.C."/>
            <person name="Coyne S.R."/>
            <person name="Broomall S.M."/>
            <person name="Li P.E."/>
            <person name="Teshima H."/>
            <person name="Gibbons H.S."/>
            <person name="Palacios G.F."/>
            <person name="Rosenzweig C.N."/>
            <person name="Redden C.L."/>
            <person name="Xu Y."/>
            <person name="Minogue T.D."/>
            <person name="Chain P.S."/>
        </authorList>
    </citation>
    <scope>NUCLEOTIDE SEQUENCE [LARGE SCALE GENOMIC DNA]</scope>
    <source>
        <strain evidence="1 3">ATCC BAA-463</strain>
        <plasmid evidence="1 3">pBIL</plasmid>
    </source>
</reference>
<organism evidence="2 4">
    <name type="scientific">Paraburkholderia fungorum</name>
    <dbReference type="NCBI Taxonomy" id="134537"/>
    <lineage>
        <taxon>Bacteria</taxon>
        <taxon>Pseudomonadati</taxon>
        <taxon>Pseudomonadota</taxon>
        <taxon>Betaproteobacteria</taxon>
        <taxon>Burkholderiales</taxon>
        <taxon>Burkholderiaceae</taxon>
        <taxon>Paraburkholderia</taxon>
    </lineage>
</organism>
<evidence type="ECO:0000313" key="2">
    <source>
        <dbReference type="EMBL" id="MBB6205045.1"/>
    </source>
</evidence>
<name>A0AAW3V6R1_9BURK</name>
<gene>
    <name evidence="2" type="ORF">GGD69_005939</name>
    <name evidence="1" type="ORF">OI25_8177</name>
</gene>
<geneLocation type="plasmid" evidence="1 3">
    <name>pBIL</name>
</geneLocation>
<proteinExistence type="predicted"/>
<dbReference type="GeneID" id="66513389"/>
<protein>
    <submittedName>
        <fullName evidence="2">Uncharacterized protein</fullName>
    </submittedName>
</protein>